<gene>
    <name evidence="9" type="ORF">K505DRAFT_278797</name>
</gene>
<dbReference type="CDD" id="cd06137">
    <property type="entry name" value="DEDDh_RNase"/>
    <property type="match status" value="1"/>
</dbReference>
<dbReference type="SMART" id="SM00479">
    <property type="entry name" value="EXOIII"/>
    <property type="match status" value="1"/>
</dbReference>
<sequence length="400" mass="44463">MPYTPSPRFPQPARSQEPPTSTPITHSSTYMNKLRYLIQPASVMQKHGYVMQQLTEIELQQKRRCIGCGKTMSQLERAKTRSIKPKKELETNNSLISLSEAHEILTPDPAEPPPLQCKFHPGQVLNKKWTCCGQQISPSAKPCGGSPDHIPRSHDPLELVNLYQFHHTPVFQAPLPKSRPAQIRAAVAIDCEMGTAVSGDSELIRITVIDYFTSAILLNSFVEPDVPMSHLNTKYSGVTWADIRNAKRHRRCLMGTRAARRALWQFVDPQTVVIGHGASSDLRALRWIHEAVVDSASVEASRMKKKEEEETAAKKKQQEDGLAEDSEHLPILISGMTLVTGAPAEPKKKKPKGTGDLALKTLAKKYLNRDIQTSGQLGHDSLEDAVAARDVVHWIISDSE</sequence>
<keyword evidence="6" id="KW-0175">Coiled coil</keyword>
<dbReference type="InterPro" id="IPR013520">
    <property type="entry name" value="Ribonucl_H"/>
</dbReference>
<feature type="compositionally biased region" description="Low complexity" evidence="7">
    <location>
        <begin position="18"/>
        <end position="27"/>
    </location>
</feature>
<keyword evidence="2" id="KW-0540">Nuclease</keyword>
<reference evidence="9" key="1">
    <citation type="journal article" date="2020" name="Stud. Mycol.">
        <title>101 Dothideomycetes genomes: a test case for predicting lifestyles and emergence of pathogens.</title>
        <authorList>
            <person name="Haridas S."/>
            <person name="Albert R."/>
            <person name="Binder M."/>
            <person name="Bloem J."/>
            <person name="Labutti K."/>
            <person name="Salamov A."/>
            <person name="Andreopoulos B."/>
            <person name="Baker S."/>
            <person name="Barry K."/>
            <person name="Bills G."/>
            <person name="Bluhm B."/>
            <person name="Cannon C."/>
            <person name="Castanera R."/>
            <person name="Culley D."/>
            <person name="Daum C."/>
            <person name="Ezra D."/>
            <person name="Gonzalez J."/>
            <person name="Henrissat B."/>
            <person name="Kuo A."/>
            <person name="Liang C."/>
            <person name="Lipzen A."/>
            <person name="Lutzoni F."/>
            <person name="Magnuson J."/>
            <person name="Mondo S."/>
            <person name="Nolan M."/>
            <person name="Ohm R."/>
            <person name="Pangilinan J."/>
            <person name="Park H.-J."/>
            <person name="Ramirez L."/>
            <person name="Alfaro M."/>
            <person name="Sun H."/>
            <person name="Tritt A."/>
            <person name="Yoshinaga Y."/>
            <person name="Zwiers L.-H."/>
            <person name="Turgeon B."/>
            <person name="Goodwin S."/>
            <person name="Spatafora J."/>
            <person name="Crous P."/>
            <person name="Grigoriev I."/>
        </authorList>
    </citation>
    <scope>NUCLEOTIDE SEQUENCE</scope>
    <source>
        <strain evidence="9">CBS 109.77</strain>
    </source>
</reference>
<dbReference type="PANTHER" id="PTHR12801">
    <property type="entry name" value="RNA EXONUCLEASE REXO1 / RECO3 FAMILY MEMBER-RELATED"/>
    <property type="match status" value="1"/>
</dbReference>
<evidence type="ECO:0000256" key="6">
    <source>
        <dbReference type="SAM" id="Coils"/>
    </source>
</evidence>
<keyword evidence="1" id="KW-0698">rRNA processing</keyword>
<keyword evidence="10" id="KW-1185">Reference proteome</keyword>
<comment type="function">
    <text evidence="5">Exoribonuclease involved in ribosome biosynthesis. Involved in the processing of ITS1, the internal transcribed spacer localized between the 18S and 5.8S rRNAs.</text>
</comment>
<dbReference type="AlphaFoldDB" id="A0A6A6X7W7"/>
<dbReference type="InterPro" id="IPR036397">
    <property type="entry name" value="RNaseH_sf"/>
</dbReference>
<dbReference type="GO" id="GO:0005634">
    <property type="term" value="C:nucleus"/>
    <property type="evidence" value="ECO:0007669"/>
    <property type="project" value="TreeGrafter"/>
</dbReference>
<evidence type="ECO:0000256" key="1">
    <source>
        <dbReference type="ARBA" id="ARBA00022552"/>
    </source>
</evidence>
<accession>A0A6A6X7W7</accession>
<dbReference type="OrthoDB" id="16516at2759"/>
<feature type="coiled-coil region" evidence="6">
    <location>
        <begin position="298"/>
        <end position="325"/>
    </location>
</feature>
<dbReference type="GO" id="GO:0004527">
    <property type="term" value="F:exonuclease activity"/>
    <property type="evidence" value="ECO:0007669"/>
    <property type="project" value="UniProtKB-KW"/>
</dbReference>
<dbReference type="InterPro" id="IPR047021">
    <property type="entry name" value="REXO1/3/4-like"/>
</dbReference>
<proteinExistence type="predicted"/>
<feature type="compositionally biased region" description="Pro residues" evidence="7">
    <location>
        <begin position="1"/>
        <end position="10"/>
    </location>
</feature>
<evidence type="ECO:0000256" key="7">
    <source>
        <dbReference type="SAM" id="MobiDB-lite"/>
    </source>
</evidence>
<name>A0A6A6X7W7_9PLEO</name>
<evidence type="ECO:0000256" key="3">
    <source>
        <dbReference type="ARBA" id="ARBA00022801"/>
    </source>
</evidence>
<feature type="domain" description="Exonuclease" evidence="8">
    <location>
        <begin position="185"/>
        <end position="400"/>
    </location>
</feature>
<dbReference type="PANTHER" id="PTHR12801:SF45">
    <property type="entry name" value="RNA EXONUCLEASE 4"/>
    <property type="match status" value="1"/>
</dbReference>
<evidence type="ECO:0000313" key="10">
    <source>
        <dbReference type="Proteomes" id="UP000799757"/>
    </source>
</evidence>
<evidence type="ECO:0000259" key="8">
    <source>
        <dbReference type="SMART" id="SM00479"/>
    </source>
</evidence>
<organism evidence="9 10">
    <name type="scientific">Melanomma pulvis-pyrius CBS 109.77</name>
    <dbReference type="NCBI Taxonomy" id="1314802"/>
    <lineage>
        <taxon>Eukaryota</taxon>
        <taxon>Fungi</taxon>
        <taxon>Dikarya</taxon>
        <taxon>Ascomycota</taxon>
        <taxon>Pezizomycotina</taxon>
        <taxon>Dothideomycetes</taxon>
        <taxon>Pleosporomycetidae</taxon>
        <taxon>Pleosporales</taxon>
        <taxon>Melanommataceae</taxon>
        <taxon>Melanomma</taxon>
    </lineage>
</organism>
<feature type="region of interest" description="Disordered" evidence="7">
    <location>
        <begin position="1"/>
        <end position="27"/>
    </location>
</feature>
<dbReference type="Proteomes" id="UP000799757">
    <property type="component" value="Unassembled WGS sequence"/>
</dbReference>
<dbReference type="GO" id="GO:0000027">
    <property type="term" value="P:ribosomal large subunit assembly"/>
    <property type="evidence" value="ECO:0007669"/>
    <property type="project" value="TreeGrafter"/>
</dbReference>
<dbReference type="SUPFAM" id="SSF53098">
    <property type="entry name" value="Ribonuclease H-like"/>
    <property type="match status" value="1"/>
</dbReference>
<dbReference type="GO" id="GO:0003676">
    <property type="term" value="F:nucleic acid binding"/>
    <property type="evidence" value="ECO:0007669"/>
    <property type="project" value="InterPro"/>
</dbReference>
<dbReference type="EMBL" id="MU001969">
    <property type="protein sequence ID" value="KAF2792442.1"/>
    <property type="molecule type" value="Genomic_DNA"/>
</dbReference>
<keyword evidence="3" id="KW-0378">Hydrolase</keyword>
<dbReference type="InterPro" id="IPR012337">
    <property type="entry name" value="RNaseH-like_sf"/>
</dbReference>
<evidence type="ECO:0000313" key="9">
    <source>
        <dbReference type="EMBL" id="KAF2792442.1"/>
    </source>
</evidence>
<dbReference type="GO" id="GO:0006364">
    <property type="term" value="P:rRNA processing"/>
    <property type="evidence" value="ECO:0007669"/>
    <property type="project" value="UniProtKB-KW"/>
</dbReference>
<evidence type="ECO:0000256" key="2">
    <source>
        <dbReference type="ARBA" id="ARBA00022722"/>
    </source>
</evidence>
<evidence type="ECO:0000256" key="5">
    <source>
        <dbReference type="ARBA" id="ARBA00025599"/>
    </source>
</evidence>
<protein>
    <recommendedName>
        <fullName evidence="8">Exonuclease domain-containing protein</fullName>
    </recommendedName>
</protein>
<keyword evidence="4" id="KW-0269">Exonuclease</keyword>
<dbReference type="Gene3D" id="3.30.420.10">
    <property type="entry name" value="Ribonuclease H-like superfamily/Ribonuclease H"/>
    <property type="match status" value="1"/>
</dbReference>
<evidence type="ECO:0000256" key="4">
    <source>
        <dbReference type="ARBA" id="ARBA00022839"/>
    </source>
</evidence>